<dbReference type="Pfam" id="PF01619">
    <property type="entry name" value="Pro_dh"/>
    <property type="match status" value="1"/>
</dbReference>
<dbReference type="SUPFAM" id="SSF51730">
    <property type="entry name" value="FAD-linked oxidoreductase"/>
    <property type="match status" value="1"/>
</dbReference>
<protein>
    <submittedName>
        <fullName evidence="3">Proline dehydrogenase</fullName>
    </submittedName>
</protein>
<reference evidence="3" key="1">
    <citation type="journal article" date="2014" name="Int. J. Syst. Evol. Microbiol.">
        <title>Complete genome sequence of Corynebacterium casei LMG S-19264T (=DSM 44701T), isolated from a smear-ripened cheese.</title>
        <authorList>
            <consortium name="US DOE Joint Genome Institute (JGI-PGF)"/>
            <person name="Walter F."/>
            <person name="Albersmeier A."/>
            <person name="Kalinowski J."/>
            <person name="Ruckert C."/>
        </authorList>
    </citation>
    <scope>NUCLEOTIDE SEQUENCE</scope>
    <source>
        <strain evidence="3">JCM 13064</strain>
    </source>
</reference>
<dbReference type="InterPro" id="IPR015659">
    <property type="entry name" value="Proline_oxidase"/>
</dbReference>
<dbReference type="EMBL" id="BMNT01000026">
    <property type="protein sequence ID" value="GGK99145.1"/>
    <property type="molecule type" value="Genomic_DNA"/>
</dbReference>
<keyword evidence="4" id="KW-1185">Reference proteome</keyword>
<keyword evidence="1" id="KW-0560">Oxidoreductase</keyword>
<evidence type="ECO:0000259" key="2">
    <source>
        <dbReference type="Pfam" id="PF01619"/>
    </source>
</evidence>
<gene>
    <name evidence="3" type="primary">putA</name>
    <name evidence="3" type="ORF">GCM10007964_46570</name>
</gene>
<proteinExistence type="predicted"/>
<dbReference type="AlphaFoldDB" id="A0A917RAY8"/>
<dbReference type="PANTHER" id="PTHR13914">
    <property type="entry name" value="PROLINE OXIDASE"/>
    <property type="match status" value="1"/>
</dbReference>
<dbReference type="GO" id="GO:0004657">
    <property type="term" value="F:proline dehydrogenase activity"/>
    <property type="evidence" value="ECO:0007669"/>
    <property type="project" value="InterPro"/>
</dbReference>
<accession>A0A917RAY8</accession>
<sequence length="304" mass="32020">MVLRQVLLAAASSDRLEGVVRNAGVIRGLTGRYVAGDGPAEAAAVAARLAADGLLLTLDHLAAPARDAGQAERAVKDWLLLLDCLTRRGVAKGADLSLRLSVLGLALDDDLARRNAARVCQAAAEAGATVTIEAEHGTTAEAALRVHAALLGEHPGTGVAIASSLCRAQEHSCSLSSGRVRLRRGHGGGPAAVTHTAPAEVDRSFVRCLKILMAGQGHLTVATHDRRLIEVASALAVLNEREPDTLEYQMSYGVRPAEQARLATLGVPVRVRVPYGDDWYPHLARQLAGRPANLGLLARSLVRR</sequence>
<dbReference type="InterPro" id="IPR002872">
    <property type="entry name" value="Proline_DH_dom"/>
</dbReference>
<dbReference type="Proteomes" id="UP000645217">
    <property type="component" value="Unassembled WGS sequence"/>
</dbReference>
<organism evidence="3 4">
    <name type="scientific">Sphaerisporangium melleum</name>
    <dbReference type="NCBI Taxonomy" id="321316"/>
    <lineage>
        <taxon>Bacteria</taxon>
        <taxon>Bacillati</taxon>
        <taxon>Actinomycetota</taxon>
        <taxon>Actinomycetes</taxon>
        <taxon>Streptosporangiales</taxon>
        <taxon>Streptosporangiaceae</taxon>
        <taxon>Sphaerisporangium</taxon>
    </lineage>
</organism>
<dbReference type="PANTHER" id="PTHR13914:SF0">
    <property type="entry name" value="PROLINE DEHYDROGENASE 1, MITOCHONDRIAL"/>
    <property type="match status" value="1"/>
</dbReference>
<name>A0A917RAY8_9ACTN</name>
<dbReference type="GO" id="GO:0006562">
    <property type="term" value="P:L-proline catabolic process"/>
    <property type="evidence" value="ECO:0007669"/>
    <property type="project" value="InterPro"/>
</dbReference>
<dbReference type="RefSeq" id="WP_229691376.1">
    <property type="nucleotide sequence ID" value="NZ_BMNT01000026.1"/>
</dbReference>
<reference evidence="3" key="2">
    <citation type="submission" date="2020-09" db="EMBL/GenBank/DDBJ databases">
        <authorList>
            <person name="Sun Q."/>
            <person name="Ohkuma M."/>
        </authorList>
    </citation>
    <scope>NUCLEOTIDE SEQUENCE</scope>
    <source>
        <strain evidence="3">JCM 13064</strain>
    </source>
</reference>
<evidence type="ECO:0000313" key="4">
    <source>
        <dbReference type="Proteomes" id="UP000645217"/>
    </source>
</evidence>
<feature type="domain" description="Proline dehydrogenase" evidence="2">
    <location>
        <begin position="192"/>
        <end position="285"/>
    </location>
</feature>
<evidence type="ECO:0000313" key="3">
    <source>
        <dbReference type="EMBL" id="GGK99145.1"/>
    </source>
</evidence>
<comment type="caution">
    <text evidence="3">The sequence shown here is derived from an EMBL/GenBank/DDBJ whole genome shotgun (WGS) entry which is preliminary data.</text>
</comment>
<dbReference type="Gene3D" id="3.20.20.220">
    <property type="match status" value="1"/>
</dbReference>
<dbReference type="InterPro" id="IPR029041">
    <property type="entry name" value="FAD-linked_oxidoreductase-like"/>
</dbReference>
<evidence type="ECO:0000256" key="1">
    <source>
        <dbReference type="ARBA" id="ARBA00023002"/>
    </source>
</evidence>